<feature type="domain" description="SGNH hydrolase-type esterase" evidence="5">
    <location>
        <begin position="47"/>
        <end position="201"/>
    </location>
</feature>
<comment type="similarity">
    <text evidence="1">Belongs to the 'GDSL' lipolytic enzyme family.</text>
</comment>
<keyword evidence="7" id="KW-1185">Reference proteome</keyword>
<gene>
    <name evidence="6" type="ORF">GCM10010446_20850</name>
</gene>
<dbReference type="Proteomes" id="UP001500403">
    <property type="component" value="Unassembled WGS sequence"/>
</dbReference>
<proteinExistence type="inferred from homology"/>
<protein>
    <recommendedName>
        <fullName evidence="5">SGNH hydrolase-type esterase domain-containing protein</fullName>
    </recommendedName>
</protein>
<keyword evidence="4" id="KW-0732">Signal</keyword>
<dbReference type="InterPro" id="IPR036514">
    <property type="entry name" value="SGNH_hydro_sf"/>
</dbReference>
<dbReference type="InterPro" id="IPR013830">
    <property type="entry name" value="SGNH_hydro"/>
</dbReference>
<keyword evidence="2" id="KW-0378">Hydrolase</keyword>
<dbReference type="EMBL" id="BAAAUD010000020">
    <property type="protein sequence ID" value="GAA2935621.1"/>
    <property type="molecule type" value="Genomic_DNA"/>
</dbReference>
<feature type="chain" id="PRO_5046847883" description="SGNH hydrolase-type esterase domain-containing protein" evidence="4">
    <location>
        <begin position="23"/>
        <end position="335"/>
    </location>
</feature>
<name>A0ABN3X5D0_9ACTN</name>
<evidence type="ECO:0000259" key="5">
    <source>
        <dbReference type="Pfam" id="PF13472"/>
    </source>
</evidence>
<evidence type="ECO:0000256" key="1">
    <source>
        <dbReference type="ARBA" id="ARBA00008668"/>
    </source>
</evidence>
<evidence type="ECO:0000256" key="4">
    <source>
        <dbReference type="SAM" id="SignalP"/>
    </source>
</evidence>
<evidence type="ECO:0000256" key="2">
    <source>
        <dbReference type="ARBA" id="ARBA00022801"/>
    </source>
</evidence>
<dbReference type="PROSITE" id="PS51318">
    <property type="entry name" value="TAT"/>
    <property type="match status" value="1"/>
</dbReference>
<organism evidence="6 7">
    <name type="scientific">Streptomyces enissocaesilis</name>
    <dbReference type="NCBI Taxonomy" id="332589"/>
    <lineage>
        <taxon>Bacteria</taxon>
        <taxon>Bacillati</taxon>
        <taxon>Actinomycetota</taxon>
        <taxon>Actinomycetes</taxon>
        <taxon>Kitasatosporales</taxon>
        <taxon>Streptomycetaceae</taxon>
        <taxon>Streptomyces</taxon>
        <taxon>Streptomyces rochei group</taxon>
    </lineage>
</organism>
<dbReference type="PANTHER" id="PTHR43695">
    <property type="entry name" value="PUTATIVE (AFU_ORTHOLOGUE AFUA_2G17250)-RELATED"/>
    <property type="match status" value="1"/>
</dbReference>
<accession>A0ABN3X5D0</accession>
<evidence type="ECO:0000313" key="6">
    <source>
        <dbReference type="EMBL" id="GAA2935621.1"/>
    </source>
</evidence>
<dbReference type="CDD" id="cd01821">
    <property type="entry name" value="Rhamnogalacturan_acetylesterase_like"/>
    <property type="match status" value="1"/>
</dbReference>
<evidence type="ECO:0000313" key="7">
    <source>
        <dbReference type="Proteomes" id="UP001500403"/>
    </source>
</evidence>
<dbReference type="InterPro" id="IPR037459">
    <property type="entry name" value="RhgT-like"/>
</dbReference>
<evidence type="ECO:0000256" key="3">
    <source>
        <dbReference type="SAM" id="MobiDB-lite"/>
    </source>
</evidence>
<dbReference type="Gene3D" id="3.40.50.1110">
    <property type="entry name" value="SGNH hydrolase"/>
    <property type="match status" value="1"/>
</dbReference>
<reference evidence="6 7" key="1">
    <citation type="journal article" date="2019" name="Int. J. Syst. Evol. Microbiol.">
        <title>The Global Catalogue of Microorganisms (GCM) 10K type strain sequencing project: providing services to taxonomists for standard genome sequencing and annotation.</title>
        <authorList>
            <consortium name="The Broad Institute Genomics Platform"/>
            <consortium name="The Broad Institute Genome Sequencing Center for Infectious Disease"/>
            <person name="Wu L."/>
            <person name="Ma J."/>
        </authorList>
    </citation>
    <scope>NUCLEOTIDE SEQUENCE [LARGE SCALE GENOMIC DNA]</scope>
    <source>
        <strain evidence="6 7">JCM 9088</strain>
    </source>
</reference>
<dbReference type="Pfam" id="PF13472">
    <property type="entry name" value="Lipase_GDSL_2"/>
    <property type="match status" value="1"/>
</dbReference>
<feature type="region of interest" description="Disordered" evidence="3">
    <location>
        <begin position="278"/>
        <end position="297"/>
    </location>
</feature>
<feature type="signal peptide" evidence="4">
    <location>
        <begin position="1"/>
        <end position="22"/>
    </location>
</feature>
<feature type="region of interest" description="Disordered" evidence="3">
    <location>
        <begin position="223"/>
        <end position="273"/>
    </location>
</feature>
<dbReference type="InterPro" id="IPR006311">
    <property type="entry name" value="TAT_signal"/>
</dbReference>
<dbReference type="SUPFAM" id="SSF52266">
    <property type="entry name" value="SGNH hydrolase"/>
    <property type="match status" value="1"/>
</dbReference>
<comment type="caution">
    <text evidence="6">The sequence shown here is derived from an EMBL/GenBank/DDBJ whole genome shotgun (WGS) entry which is preliminary data.</text>
</comment>
<sequence length="335" mass="35832">MQLSRRRLVAAVAALPLAPALSEPAGALTRSGGGDGRRTRRRTIHLAGDSTAAQKTSDAAPETGWGMALPFFLAPHLAVANHAVNGRSSRSFVEEGRLDALSGALRPGDWLLIQFGHNDAKDDDRHTDPWTTYQDCLRRYVTEARGRGARPVLLTSVERRRFDAGGSALPTHGEYPAAMRALAAAEGVALVDTQAASLARWQVLGPERTKDFFLWLGPGESPHYPGGQAGQHPLPASGRDRGGAAGGRGAARPRRAHPAPRPAAGRDGPARMDHLAGRRLNRPIGPPPGRPARPPRVHFRRRGPLARIVAVIDGLPWANGPVVRESLEPLGSQMF</sequence>
<dbReference type="PANTHER" id="PTHR43695:SF1">
    <property type="entry name" value="RHAMNOGALACTURONAN ACETYLESTERASE"/>
    <property type="match status" value="1"/>
</dbReference>